<organism evidence="3 4">
    <name type="scientific">Halalkalibacter alkalisediminis</name>
    <dbReference type="NCBI Taxonomy" id="935616"/>
    <lineage>
        <taxon>Bacteria</taxon>
        <taxon>Bacillati</taxon>
        <taxon>Bacillota</taxon>
        <taxon>Bacilli</taxon>
        <taxon>Bacillales</taxon>
        <taxon>Bacillaceae</taxon>
        <taxon>Halalkalibacter</taxon>
    </lineage>
</organism>
<accession>A0ABV6NJY8</accession>
<keyword evidence="2" id="KW-0812">Transmembrane</keyword>
<sequence>MELDLDLYIYMAMGIFVSGAVIPVTLGLMWKKATNTGAFYGALCGMISGVFAWNLSA</sequence>
<protein>
    <submittedName>
        <fullName evidence="3">Uncharacterized protein</fullName>
    </submittedName>
</protein>
<keyword evidence="2" id="KW-1133">Transmembrane helix</keyword>
<evidence type="ECO:0000256" key="1">
    <source>
        <dbReference type="ARBA" id="ARBA00022448"/>
    </source>
</evidence>
<name>A0ABV6NJY8_9BACI</name>
<comment type="caution">
    <text evidence="3">The sequence shown here is derived from an EMBL/GenBank/DDBJ whole genome shotgun (WGS) entry which is preliminary data.</text>
</comment>
<dbReference type="InterPro" id="IPR038377">
    <property type="entry name" value="Na/Glc_symporter_sf"/>
</dbReference>
<dbReference type="InterPro" id="IPR031155">
    <property type="entry name" value="DUR"/>
</dbReference>
<dbReference type="Gene3D" id="1.20.1730.10">
    <property type="entry name" value="Sodium/glucose cotransporter"/>
    <property type="match status" value="1"/>
</dbReference>
<keyword evidence="2" id="KW-0472">Membrane</keyword>
<proteinExistence type="predicted"/>
<dbReference type="PANTHER" id="PTHR46154">
    <property type="match status" value="1"/>
</dbReference>
<feature type="transmembrane region" description="Helical" evidence="2">
    <location>
        <begin position="7"/>
        <end position="30"/>
    </location>
</feature>
<dbReference type="Proteomes" id="UP001589833">
    <property type="component" value="Unassembled WGS sequence"/>
</dbReference>
<feature type="transmembrane region" description="Helical" evidence="2">
    <location>
        <begin position="37"/>
        <end position="55"/>
    </location>
</feature>
<evidence type="ECO:0000313" key="4">
    <source>
        <dbReference type="Proteomes" id="UP001589833"/>
    </source>
</evidence>
<keyword evidence="4" id="KW-1185">Reference proteome</keyword>
<gene>
    <name evidence="3" type="ORF">ACFFH4_19265</name>
</gene>
<reference evidence="3 4" key="1">
    <citation type="submission" date="2024-09" db="EMBL/GenBank/DDBJ databases">
        <authorList>
            <person name="Sun Q."/>
            <person name="Mori K."/>
        </authorList>
    </citation>
    <scope>NUCLEOTIDE SEQUENCE [LARGE SCALE GENOMIC DNA]</scope>
    <source>
        <strain evidence="3 4">NCAIM B.02301</strain>
    </source>
</reference>
<evidence type="ECO:0000313" key="3">
    <source>
        <dbReference type="EMBL" id="MFC0561089.1"/>
    </source>
</evidence>
<dbReference type="EMBL" id="JBHLTR010000054">
    <property type="protein sequence ID" value="MFC0561089.1"/>
    <property type="molecule type" value="Genomic_DNA"/>
</dbReference>
<dbReference type="PANTHER" id="PTHR46154:SF4">
    <property type="entry name" value="UREA ACTIVE TRANSPORTER"/>
    <property type="match status" value="1"/>
</dbReference>
<keyword evidence="1" id="KW-0813">Transport</keyword>
<evidence type="ECO:0000256" key="2">
    <source>
        <dbReference type="SAM" id="Phobius"/>
    </source>
</evidence>